<gene>
    <name evidence="2" type="ORF">Cob_v000218</name>
</gene>
<comment type="caution">
    <text evidence="2">The sequence shown here is derived from an EMBL/GenBank/DDBJ whole genome shotgun (WGS) entry which is preliminary data.</text>
</comment>
<organism evidence="2 3">
    <name type="scientific">Colletotrichum orbiculare (strain 104-T / ATCC 96160 / CBS 514.97 / LARS 414 / MAFF 240422)</name>
    <name type="common">Cucumber anthracnose fungus</name>
    <name type="synonym">Colletotrichum lagenarium</name>
    <dbReference type="NCBI Taxonomy" id="1213857"/>
    <lineage>
        <taxon>Eukaryota</taxon>
        <taxon>Fungi</taxon>
        <taxon>Dikarya</taxon>
        <taxon>Ascomycota</taxon>
        <taxon>Pezizomycotina</taxon>
        <taxon>Sordariomycetes</taxon>
        <taxon>Hypocreomycetidae</taxon>
        <taxon>Glomerellales</taxon>
        <taxon>Glomerellaceae</taxon>
        <taxon>Colletotrichum</taxon>
        <taxon>Colletotrichum orbiculare species complex</taxon>
    </lineage>
</organism>
<keyword evidence="3" id="KW-1185">Reference proteome</keyword>
<dbReference type="AlphaFoldDB" id="A0A484G9G4"/>
<reference evidence="3" key="2">
    <citation type="journal article" date="2019" name="Mol. Plant Microbe Interact.">
        <title>Genome sequence resources for four phytopathogenic fungi from the Colletotrichum orbiculare species complex.</title>
        <authorList>
            <person name="Gan P."/>
            <person name="Tsushima A."/>
            <person name="Narusaka M."/>
            <person name="Narusaka Y."/>
            <person name="Takano Y."/>
            <person name="Kubo Y."/>
            <person name="Shirasu K."/>
        </authorList>
    </citation>
    <scope>GENOME REANNOTATION</scope>
    <source>
        <strain evidence="3">104-T / ATCC 96160 / CBS 514.97 / LARS 414 / MAFF 240422</strain>
    </source>
</reference>
<name>A0A484G9G4_COLOR</name>
<feature type="region of interest" description="Disordered" evidence="1">
    <location>
        <begin position="75"/>
        <end position="97"/>
    </location>
</feature>
<dbReference type="Proteomes" id="UP000014480">
    <property type="component" value="Unassembled WGS sequence"/>
</dbReference>
<sequence>MGFENIGKCPGVLREHAVWEGQIFVGCGNRDSAGSGRNELSSTSQPALSDDNSPFDSESHNITLIKLTRTRFDRPKSLSHASPWHSRSTVGEVKGDG</sequence>
<proteinExistence type="predicted"/>
<accession>A0A484G9G4</accession>
<dbReference type="EMBL" id="AMCV02000001">
    <property type="protein sequence ID" value="TDZ26813.1"/>
    <property type="molecule type" value="Genomic_DNA"/>
</dbReference>
<protein>
    <submittedName>
        <fullName evidence="2">Uncharacterized protein</fullName>
    </submittedName>
</protein>
<evidence type="ECO:0000313" key="3">
    <source>
        <dbReference type="Proteomes" id="UP000014480"/>
    </source>
</evidence>
<reference evidence="3" key="1">
    <citation type="journal article" date="2013" name="New Phytol.">
        <title>Comparative genomic and transcriptomic analyses reveal the hemibiotrophic stage shift of Colletotrichum fungi.</title>
        <authorList>
            <person name="Gan P."/>
            <person name="Ikeda K."/>
            <person name="Irieda H."/>
            <person name="Narusaka M."/>
            <person name="O'Connell R.J."/>
            <person name="Narusaka Y."/>
            <person name="Takano Y."/>
            <person name="Kubo Y."/>
            <person name="Shirasu K."/>
        </authorList>
    </citation>
    <scope>NUCLEOTIDE SEQUENCE [LARGE SCALE GENOMIC DNA]</scope>
    <source>
        <strain evidence="3">104-T / ATCC 96160 / CBS 514.97 / LARS 414 / MAFF 240422</strain>
    </source>
</reference>
<feature type="region of interest" description="Disordered" evidence="1">
    <location>
        <begin position="30"/>
        <end position="60"/>
    </location>
</feature>
<feature type="compositionally biased region" description="Polar residues" evidence="1">
    <location>
        <begin position="38"/>
        <end position="60"/>
    </location>
</feature>
<evidence type="ECO:0000313" key="2">
    <source>
        <dbReference type="EMBL" id="TDZ26813.1"/>
    </source>
</evidence>
<evidence type="ECO:0000256" key="1">
    <source>
        <dbReference type="SAM" id="MobiDB-lite"/>
    </source>
</evidence>